<evidence type="ECO:0000259" key="5">
    <source>
        <dbReference type="PROSITE" id="PS50902"/>
    </source>
</evidence>
<keyword evidence="4" id="KW-0813">Transport</keyword>
<evidence type="ECO:0000256" key="1">
    <source>
        <dbReference type="ARBA" id="ARBA00001917"/>
    </source>
</evidence>
<evidence type="ECO:0000313" key="7">
    <source>
        <dbReference type="Proteomes" id="UP000709336"/>
    </source>
</evidence>
<feature type="domain" description="Flavodoxin-like" evidence="5">
    <location>
        <begin position="4"/>
        <end position="143"/>
    </location>
</feature>
<accession>A0ABX1QZS2</accession>
<evidence type="ECO:0000256" key="4">
    <source>
        <dbReference type="ARBA" id="ARBA00022982"/>
    </source>
</evidence>
<dbReference type="PANTHER" id="PTHR19384:SF128">
    <property type="entry name" value="NADPH OXIDOREDUCTASE A"/>
    <property type="match status" value="1"/>
</dbReference>
<proteinExistence type="predicted"/>
<dbReference type="NCBIfam" id="NF005989">
    <property type="entry name" value="PRK08105.1"/>
    <property type="match status" value="1"/>
</dbReference>
<name>A0ABX1QZS2_9ALTE</name>
<comment type="caution">
    <text evidence="6">The sequence shown here is derived from an EMBL/GenBank/DDBJ whole genome shotgun (WGS) entry which is preliminary data.</text>
</comment>
<dbReference type="InterPro" id="IPR001094">
    <property type="entry name" value="Flavdoxin-like"/>
</dbReference>
<dbReference type="InterPro" id="IPR029039">
    <property type="entry name" value="Flavoprotein-like_sf"/>
</dbReference>
<dbReference type="PROSITE" id="PS50902">
    <property type="entry name" value="FLAVODOXIN_LIKE"/>
    <property type="match status" value="1"/>
</dbReference>
<reference evidence="6 7" key="1">
    <citation type="submission" date="2020-03" db="EMBL/GenBank/DDBJ databases">
        <title>Alteromonas ponticola sp. nov., isolated from seawater.</title>
        <authorList>
            <person name="Yoon J.-H."/>
            <person name="Kim Y.-O."/>
        </authorList>
    </citation>
    <scope>NUCLEOTIDE SEQUENCE [LARGE SCALE GENOMIC DNA]</scope>
    <source>
        <strain evidence="6 7">MYP5</strain>
    </source>
</reference>
<dbReference type="EMBL" id="JAATNW010000003">
    <property type="protein sequence ID" value="NMH59719.1"/>
    <property type="molecule type" value="Genomic_DNA"/>
</dbReference>
<comment type="cofactor">
    <cofactor evidence="1">
        <name>FMN</name>
        <dbReference type="ChEBI" id="CHEBI:58210"/>
    </cofactor>
</comment>
<evidence type="ECO:0000256" key="2">
    <source>
        <dbReference type="ARBA" id="ARBA00022630"/>
    </source>
</evidence>
<dbReference type="SUPFAM" id="SSF52218">
    <property type="entry name" value="Flavoproteins"/>
    <property type="match status" value="1"/>
</dbReference>
<dbReference type="RefSeq" id="WP_169210276.1">
    <property type="nucleotide sequence ID" value="NZ_JAATNW010000003.1"/>
</dbReference>
<gene>
    <name evidence="6" type="ORF">HCJ96_06800</name>
</gene>
<dbReference type="PANTHER" id="PTHR19384">
    <property type="entry name" value="NITRIC OXIDE SYNTHASE-RELATED"/>
    <property type="match status" value="1"/>
</dbReference>
<organism evidence="6 7">
    <name type="scientific">Alteromonas ponticola</name>
    <dbReference type="NCBI Taxonomy" id="2720613"/>
    <lineage>
        <taxon>Bacteria</taxon>
        <taxon>Pseudomonadati</taxon>
        <taxon>Pseudomonadota</taxon>
        <taxon>Gammaproteobacteria</taxon>
        <taxon>Alteromonadales</taxon>
        <taxon>Alteromonadaceae</taxon>
        <taxon>Alteromonas/Salinimonas group</taxon>
        <taxon>Alteromonas</taxon>
    </lineage>
</organism>
<protein>
    <submittedName>
        <fullName evidence="6">Flavodoxin</fullName>
    </submittedName>
</protein>
<dbReference type="Pfam" id="PF00258">
    <property type="entry name" value="Flavodoxin_1"/>
    <property type="match status" value="1"/>
</dbReference>
<keyword evidence="4" id="KW-0249">Electron transport</keyword>
<keyword evidence="3" id="KW-0288">FMN</keyword>
<dbReference type="InterPro" id="IPR008254">
    <property type="entry name" value="Flavodoxin/NO_synth"/>
</dbReference>
<dbReference type="Proteomes" id="UP000709336">
    <property type="component" value="Unassembled WGS sequence"/>
</dbReference>
<evidence type="ECO:0000256" key="3">
    <source>
        <dbReference type="ARBA" id="ARBA00022643"/>
    </source>
</evidence>
<dbReference type="PRINTS" id="PR00369">
    <property type="entry name" value="FLAVODOXIN"/>
</dbReference>
<keyword evidence="2" id="KW-0285">Flavoprotein</keyword>
<keyword evidence="7" id="KW-1185">Reference proteome</keyword>
<evidence type="ECO:0000313" key="6">
    <source>
        <dbReference type="EMBL" id="NMH59719.1"/>
    </source>
</evidence>
<sequence>MAKLHIFAGSVYGNAQHVAEEVTNMLTSDGIECELFTDPSVDDFKQAGAILVITSTTGQGDIPPNLEFVHSELKDSFPLLTDKPFAVAALGDSSYDTFCGGGQHFQELLSELQAKPVAEMLKVDALETFEPEQMVMDWVAGIKDKLV</sequence>
<dbReference type="Gene3D" id="3.40.50.360">
    <property type="match status" value="1"/>
</dbReference>